<evidence type="ECO:0000313" key="2">
    <source>
        <dbReference type="Proteomes" id="UP000190890"/>
    </source>
</evidence>
<organism evidence="1 2">
    <name type="scientific">Clostridium puniceum</name>
    <dbReference type="NCBI Taxonomy" id="29367"/>
    <lineage>
        <taxon>Bacteria</taxon>
        <taxon>Bacillati</taxon>
        <taxon>Bacillota</taxon>
        <taxon>Clostridia</taxon>
        <taxon>Eubacteriales</taxon>
        <taxon>Clostridiaceae</taxon>
        <taxon>Clostridium</taxon>
    </lineage>
</organism>
<dbReference type="Proteomes" id="UP000190890">
    <property type="component" value="Unassembled WGS sequence"/>
</dbReference>
<dbReference type="STRING" id="29367.CLPUN_11640"/>
<dbReference type="EMBL" id="LZZM01000073">
    <property type="protein sequence ID" value="OOM81004.1"/>
    <property type="molecule type" value="Genomic_DNA"/>
</dbReference>
<dbReference type="RefSeq" id="WP_077846383.1">
    <property type="nucleotide sequence ID" value="NZ_LZZM01000073.1"/>
</dbReference>
<keyword evidence="2" id="KW-1185">Reference proteome</keyword>
<gene>
    <name evidence="1" type="ORF">CLPUN_11640</name>
</gene>
<reference evidence="1 2" key="1">
    <citation type="submission" date="2016-05" db="EMBL/GenBank/DDBJ databases">
        <title>Microbial solvent formation.</title>
        <authorList>
            <person name="Poehlein A."/>
            <person name="Montoya Solano J.D."/>
            <person name="Flitsch S."/>
            <person name="Krabben P."/>
            <person name="Duerre P."/>
            <person name="Daniel R."/>
        </authorList>
    </citation>
    <scope>NUCLEOTIDE SEQUENCE [LARGE SCALE GENOMIC DNA]</scope>
    <source>
        <strain evidence="1 2">DSM 2619</strain>
    </source>
</reference>
<proteinExistence type="predicted"/>
<dbReference type="OrthoDB" id="1918104at2"/>
<name>A0A1S8TTG2_9CLOT</name>
<sequence length="137" mass="16038">MKKYMRSKNFIPEKFYKKKQANINKKEKGILLLFFILNLILLPSTAKSVEDMKKVPAIDKMNIERNKPNEIEFNQINLWIENILNEDIEEVYINKNKGEIIINSLDDINNLSTKSISISDINLKDDGKYKLGVNLYE</sequence>
<evidence type="ECO:0000313" key="1">
    <source>
        <dbReference type="EMBL" id="OOM81004.1"/>
    </source>
</evidence>
<protein>
    <submittedName>
        <fullName evidence="1">Uncharacterized protein</fullName>
    </submittedName>
</protein>
<comment type="caution">
    <text evidence="1">The sequence shown here is derived from an EMBL/GenBank/DDBJ whole genome shotgun (WGS) entry which is preliminary data.</text>
</comment>
<accession>A0A1S8TTG2</accession>
<dbReference type="AlphaFoldDB" id="A0A1S8TTG2"/>